<evidence type="ECO:0000256" key="1">
    <source>
        <dbReference type="SAM" id="Phobius"/>
    </source>
</evidence>
<dbReference type="Proteomes" id="UP000198727">
    <property type="component" value="Unassembled WGS sequence"/>
</dbReference>
<reference evidence="3" key="1">
    <citation type="submission" date="2016-10" db="EMBL/GenBank/DDBJ databases">
        <authorList>
            <person name="Varghese N."/>
            <person name="Submissions S."/>
        </authorList>
    </citation>
    <scope>NUCLEOTIDE SEQUENCE [LARGE SCALE GENOMIC DNA]</scope>
    <source>
        <strain evidence="3">CGMCC 4.5579</strain>
    </source>
</reference>
<accession>A0A1I5VK65</accession>
<dbReference type="EMBL" id="FOWW01000004">
    <property type="protein sequence ID" value="SFQ07944.1"/>
    <property type="molecule type" value="Genomic_DNA"/>
</dbReference>
<proteinExistence type="predicted"/>
<name>A0A1I5VK65_9PSEU</name>
<evidence type="ECO:0000313" key="3">
    <source>
        <dbReference type="Proteomes" id="UP000198727"/>
    </source>
</evidence>
<organism evidence="2 3">
    <name type="scientific">Amycolatopsis arida</name>
    <dbReference type="NCBI Taxonomy" id="587909"/>
    <lineage>
        <taxon>Bacteria</taxon>
        <taxon>Bacillati</taxon>
        <taxon>Actinomycetota</taxon>
        <taxon>Actinomycetes</taxon>
        <taxon>Pseudonocardiales</taxon>
        <taxon>Pseudonocardiaceae</taxon>
        <taxon>Amycolatopsis</taxon>
    </lineage>
</organism>
<dbReference type="AlphaFoldDB" id="A0A1I5VK65"/>
<evidence type="ECO:0000313" key="2">
    <source>
        <dbReference type="EMBL" id="SFQ07944.1"/>
    </source>
</evidence>
<keyword evidence="1" id="KW-0812">Transmembrane</keyword>
<gene>
    <name evidence="2" type="ORF">SAMN05421810_104411</name>
</gene>
<dbReference type="STRING" id="587909.SAMN05421810_104411"/>
<feature type="transmembrane region" description="Helical" evidence="1">
    <location>
        <begin position="12"/>
        <end position="33"/>
    </location>
</feature>
<keyword evidence="1" id="KW-1133">Transmembrane helix</keyword>
<keyword evidence="3" id="KW-1185">Reference proteome</keyword>
<sequence length="86" mass="8786">MWPDGVSVNVVAWPLNAATAVFLVAAVVIAAHATAPAAGRTWQGATSANGWPVLAEGEAEHFRIEGSTLSVRLTPAAAPVLLSVAR</sequence>
<protein>
    <submittedName>
        <fullName evidence="2">Uncharacterized protein</fullName>
    </submittedName>
</protein>
<keyword evidence="1" id="KW-0472">Membrane</keyword>